<dbReference type="SUPFAM" id="SSF53254">
    <property type="entry name" value="Phosphoglycerate mutase-like"/>
    <property type="match status" value="1"/>
</dbReference>
<sequence>MSTNGRYSVYLLRHGQTAWSESGQHTGRTDVPLTAKGEQQARRAGAVLARLRGTSVPPALVLTSPRQRALRTAELAGLAVDEITEDLAEWDYGDYEGKTTPEIRETAEGWTVWTHEIPNGESADDIGKRAASVVARVRTALLGGDVVLVGHGHFSRVLIATWLGMGPRDGVHFGLDPAGTSVLGDERGDAQVRHLNVPPWDWD</sequence>
<feature type="binding site" evidence="2">
    <location>
        <position position="68"/>
    </location>
    <ligand>
        <name>substrate</name>
    </ligand>
</feature>
<dbReference type="Pfam" id="PF00300">
    <property type="entry name" value="His_Phos_1"/>
    <property type="match status" value="1"/>
</dbReference>
<reference evidence="3 4" key="1">
    <citation type="submission" date="2018-03" db="EMBL/GenBank/DDBJ databases">
        <title>Genomic Encyclopedia of Archaeal and Bacterial Type Strains, Phase II (KMG-II): from individual species to whole genera.</title>
        <authorList>
            <person name="Goeker M."/>
        </authorList>
    </citation>
    <scope>NUCLEOTIDE SEQUENCE [LARGE SCALE GENOMIC DNA]</scope>
    <source>
        <strain evidence="3 4">DSM 44720</strain>
    </source>
</reference>
<dbReference type="PANTHER" id="PTHR48100">
    <property type="entry name" value="BROAD-SPECIFICITY PHOSPHATASE YOR283W-RELATED"/>
    <property type="match status" value="1"/>
</dbReference>
<dbReference type="EMBL" id="PVTF01000003">
    <property type="protein sequence ID" value="PRY43903.1"/>
    <property type="molecule type" value="Genomic_DNA"/>
</dbReference>
<feature type="active site" description="Proton donor/acceptor" evidence="1">
    <location>
        <position position="89"/>
    </location>
</feature>
<gene>
    <name evidence="3" type="ORF">CLV43_103652</name>
</gene>
<dbReference type="InterPro" id="IPR029033">
    <property type="entry name" value="His_PPase_superfam"/>
</dbReference>
<dbReference type="SMART" id="SM00855">
    <property type="entry name" value="PGAM"/>
    <property type="match status" value="1"/>
</dbReference>
<proteinExistence type="predicted"/>
<name>A0A2T0TE06_9PSEU</name>
<evidence type="ECO:0000313" key="4">
    <source>
        <dbReference type="Proteomes" id="UP000239494"/>
    </source>
</evidence>
<dbReference type="AlphaFoldDB" id="A0A2T0TE06"/>
<evidence type="ECO:0000256" key="2">
    <source>
        <dbReference type="PIRSR" id="PIRSR613078-2"/>
    </source>
</evidence>
<dbReference type="GO" id="GO:0016791">
    <property type="term" value="F:phosphatase activity"/>
    <property type="evidence" value="ECO:0007669"/>
    <property type="project" value="TreeGrafter"/>
</dbReference>
<feature type="binding site" evidence="2">
    <location>
        <begin position="26"/>
        <end position="27"/>
    </location>
    <ligand>
        <name>substrate</name>
    </ligand>
</feature>
<dbReference type="Proteomes" id="UP000239494">
    <property type="component" value="Unassembled WGS sequence"/>
</dbReference>
<dbReference type="Gene3D" id="3.40.50.1240">
    <property type="entry name" value="Phosphoglycerate mutase-like"/>
    <property type="match status" value="1"/>
</dbReference>
<dbReference type="CDD" id="cd07067">
    <property type="entry name" value="HP_PGM_like"/>
    <property type="match status" value="1"/>
</dbReference>
<accession>A0A2T0TE06</accession>
<organism evidence="3 4">
    <name type="scientific">Umezawaea tangerina</name>
    <dbReference type="NCBI Taxonomy" id="84725"/>
    <lineage>
        <taxon>Bacteria</taxon>
        <taxon>Bacillati</taxon>
        <taxon>Actinomycetota</taxon>
        <taxon>Actinomycetes</taxon>
        <taxon>Pseudonocardiales</taxon>
        <taxon>Pseudonocardiaceae</taxon>
        <taxon>Umezawaea</taxon>
    </lineage>
</organism>
<keyword evidence="4" id="KW-1185">Reference proteome</keyword>
<dbReference type="RefSeq" id="WP_106187409.1">
    <property type="nucleotide sequence ID" value="NZ_PVTF01000003.1"/>
</dbReference>
<dbReference type="PANTHER" id="PTHR48100:SF15">
    <property type="entry name" value="SEDOHEPTULOSE 1,7-BISPHOSPHATASE"/>
    <property type="match status" value="1"/>
</dbReference>
<dbReference type="InterPro" id="IPR050275">
    <property type="entry name" value="PGM_Phosphatase"/>
</dbReference>
<dbReference type="InterPro" id="IPR013078">
    <property type="entry name" value="His_Pase_superF_clade-1"/>
</dbReference>
<feature type="active site" description="Tele-phosphohistidine intermediate" evidence="1">
    <location>
        <position position="14"/>
    </location>
</feature>
<evidence type="ECO:0000256" key="1">
    <source>
        <dbReference type="PIRSR" id="PIRSR613078-1"/>
    </source>
</evidence>
<comment type="caution">
    <text evidence="3">The sequence shown here is derived from an EMBL/GenBank/DDBJ whole genome shotgun (WGS) entry which is preliminary data.</text>
</comment>
<protein>
    <submittedName>
        <fullName evidence="3">Putative phosphoglycerate mutase</fullName>
    </submittedName>
</protein>
<feature type="binding site" evidence="2">
    <location>
        <begin position="89"/>
        <end position="92"/>
    </location>
    <ligand>
        <name>substrate</name>
    </ligand>
</feature>
<dbReference type="OrthoDB" id="4697614at2"/>
<evidence type="ECO:0000313" key="3">
    <source>
        <dbReference type="EMBL" id="PRY43903.1"/>
    </source>
</evidence>